<dbReference type="InterPro" id="IPR018247">
    <property type="entry name" value="EF_Hand_1_Ca_BS"/>
</dbReference>
<keyword evidence="7" id="KW-0030">Aminoacyl-tRNA synthetase</keyword>
<keyword evidence="6" id="KW-0648">Protein biosynthesis</keyword>
<evidence type="ECO:0000256" key="3">
    <source>
        <dbReference type="ARBA" id="ARBA00022598"/>
    </source>
</evidence>
<dbReference type="SUPFAM" id="SSF52374">
    <property type="entry name" value="Nucleotidylyl transferase"/>
    <property type="match status" value="1"/>
</dbReference>
<dbReference type="InterPro" id="IPR050081">
    <property type="entry name" value="Ile-tRNA_ligase"/>
</dbReference>
<dbReference type="AlphaFoldDB" id="A0A0F9N839"/>
<dbReference type="FunFam" id="3.40.50.620:FF:000152">
    <property type="entry name" value="Isoleucine--tRNA ligase"/>
    <property type="match status" value="1"/>
</dbReference>
<dbReference type="GO" id="GO:0005829">
    <property type="term" value="C:cytosol"/>
    <property type="evidence" value="ECO:0007669"/>
    <property type="project" value="TreeGrafter"/>
</dbReference>
<evidence type="ECO:0000259" key="11">
    <source>
        <dbReference type="Pfam" id="PF06827"/>
    </source>
</evidence>
<dbReference type="PANTHER" id="PTHR42765">
    <property type="entry name" value="SOLEUCYL-TRNA SYNTHETASE"/>
    <property type="match status" value="1"/>
</dbReference>
<dbReference type="GO" id="GO:0005524">
    <property type="term" value="F:ATP binding"/>
    <property type="evidence" value="ECO:0007669"/>
    <property type="project" value="UniProtKB-KW"/>
</dbReference>
<dbReference type="CDD" id="cd07960">
    <property type="entry name" value="Anticodon_Ia_Ile_BEm"/>
    <property type="match status" value="1"/>
</dbReference>
<dbReference type="InterPro" id="IPR013155">
    <property type="entry name" value="M/V/L/I-tRNA-synth_anticd-bd"/>
</dbReference>
<dbReference type="SUPFAM" id="SSF47323">
    <property type="entry name" value="Anticodon-binding domain of a subclass of class I aminoacyl-tRNA synthetases"/>
    <property type="match status" value="1"/>
</dbReference>
<evidence type="ECO:0000256" key="9">
    <source>
        <dbReference type="ARBA" id="ARBA00048359"/>
    </source>
</evidence>
<dbReference type="PROSITE" id="PS00018">
    <property type="entry name" value="EF_HAND_1"/>
    <property type="match status" value="1"/>
</dbReference>
<dbReference type="PANTHER" id="PTHR42765:SF1">
    <property type="entry name" value="ISOLEUCINE--TRNA LIGASE, MITOCHONDRIAL"/>
    <property type="match status" value="1"/>
</dbReference>
<sequence length="924" mass="105985">MAIKDTLNLPKTDFPMKANLANREPQMLEFWENIGLYKKAQEASKGKTKFVLHDGPPYANGDIHVGHTLNKVIKDIIVKYKAMQGFDAPYVPGWDTHGQPIEHNVLKELGDKRKSITDVELRKKCHDYAMKFVERQRDEFKRLGIRGDWEKPYLTLDPVYESANIRVFGELFKKGLIYKGKKPIHWCSYCATALAEAEIEYSDEKSPSIYLKFRVRDDKGVLADFKDVDFMVWTTTPWTLPANVALALDPKGDYVLVESKGEHLLILKDLAESVFAELERPYKEVKSFTGKDLQGMTVSHPLYEQESVVVLADFISREQGTGVVHIAPGHGQEDYLVGLEYDLEMPMPVNDKGVFTEEAQRFEGQDIYEGNKSIVKDLDDRGILLKLSFIEHSYPHCWRCRKPVIFRATEQWFVSMEKADLRKDALKEIKSVDWIPQWSQGRIEDMVTERPDWCISRQRVWGVPLPVFICRDCDEVLVNAEIIEAVETLFAKEGADSWYKKDAAEILPKGTKCEKCQGANIDKEMNILDVWFESGISQEAVLKTRADLSWPADLYVEGSDQHRGWFQSSLLVSVGHQQKAPYKSVLTHGFVVDEDGRKMSKSLGNVVDPLDVIKQSGADILRLWVASSDFTTDVAISPEILKRTSDAYRRLRNTLRFLLANLYDFDKDKIVEQKELREIDKWALGRLQMLSEKVTKAYEEYKFHAVFHSLHNFAVVDLSAFYLDILKDTLYTEAADSHKRRSAQTVLYELLLVITRLLTPILAFTSEEVWKNLPFGKEKESVQLTSWPEPKKDLVDEKLDEKFSKLQETRDEVLKALEAARAKKVIGNPLEAKVIFQAPAKLQEFLKKNIKELPELFIVSEVSLGRAKGEVVYESDKIKDLKISVDKTKRVKCERCWRYVDEVKEVKELGNICPRCTDAIKVGV</sequence>
<dbReference type="GO" id="GO:0002161">
    <property type="term" value="F:aminoacyl-tRNA deacylase activity"/>
    <property type="evidence" value="ECO:0007669"/>
    <property type="project" value="InterPro"/>
</dbReference>
<dbReference type="HAMAP" id="MF_02002">
    <property type="entry name" value="Ile_tRNA_synth_type1"/>
    <property type="match status" value="1"/>
</dbReference>
<evidence type="ECO:0000313" key="13">
    <source>
        <dbReference type="EMBL" id="KKN15755.1"/>
    </source>
</evidence>
<dbReference type="Pfam" id="PF06827">
    <property type="entry name" value="zf-FPG_IleRS"/>
    <property type="match status" value="1"/>
</dbReference>
<name>A0A0F9N839_9ZZZZ</name>
<feature type="domain" description="Methionyl/Valyl/Leucyl/Isoleucyl-tRNA synthetase anticodon-binding" evidence="12">
    <location>
        <begin position="680"/>
        <end position="835"/>
    </location>
</feature>
<dbReference type="NCBIfam" id="TIGR00392">
    <property type="entry name" value="ileS"/>
    <property type="match status" value="1"/>
</dbReference>
<dbReference type="PRINTS" id="PR00984">
    <property type="entry name" value="TRNASYNTHILE"/>
</dbReference>
<dbReference type="GO" id="GO:0006428">
    <property type="term" value="P:isoleucyl-tRNA aminoacylation"/>
    <property type="evidence" value="ECO:0007669"/>
    <property type="project" value="InterPro"/>
</dbReference>
<dbReference type="InterPro" id="IPR002301">
    <property type="entry name" value="Ile-tRNA-ligase"/>
</dbReference>
<evidence type="ECO:0000256" key="7">
    <source>
        <dbReference type="ARBA" id="ARBA00023146"/>
    </source>
</evidence>
<feature type="domain" description="Zinc finger FPG/IleRS-type" evidence="11">
    <location>
        <begin position="892"/>
        <end position="917"/>
    </location>
</feature>
<dbReference type="InterPro" id="IPR001412">
    <property type="entry name" value="aa-tRNA-synth_I_CS"/>
</dbReference>
<dbReference type="Pfam" id="PF08264">
    <property type="entry name" value="Anticodon_1"/>
    <property type="match status" value="1"/>
</dbReference>
<dbReference type="EC" id="6.1.1.5" evidence="1"/>
<accession>A0A0F9N839</accession>
<dbReference type="GO" id="GO:0000049">
    <property type="term" value="F:tRNA binding"/>
    <property type="evidence" value="ECO:0007669"/>
    <property type="project" value="InterPro"/>
</dbReference>
<dbReference type="InterPro" id="IPR009008">
    <property type="entry name" value="Val/Leu/Ile-tRNA-synth_edit"/>
</dbReference>
<evidence type="ECO:0000256" key="4">
    <source>
        <dbReference type="ARBA" id="ARBA00022741"/>
    </source>
</evidence>
<evidence type="ECO:0000256" key="1">
    <source>
        <dbReference type="ARBA" id="ARBA00013165"/>
    </source>
</evidence>
<dbReference type="EMBL" id="LAZR01003680">
    <property type="protein sequence ID" value="KKN15755.1"/>
    <property type="molecule type" value="Genomic_DNA"/>
</dbReference>
<evidence type="ECO:0000259" key="12">
    <source>
        <dbReference type="Pfam" id="PF08264"/>
    </source>
</evidence>
<keyword evidence="3" id="KW-0436">Ligase</keyword>
<dbReference type="Gene3D" id="1.10.730.20">
    <property type="match status" value="1"/>
</dbReference>
<reference evidence="13" key="1">
    <citation type="journal article" date="2015" name="Nature">
        <title>Complex archaea that bridge the gap between prokaryotes and eukaryotes.</title>
        <authorList>
            <person name="Spang A."/>
            <person name="Saw J.H."/>
            <person name="Jorgensen S.L."/>
            <person name="Zaremba-Niedzwiedzka K."/>
            <person name="Martijn J."/>
            <person name="Lind A.E."/>
            <person name="van Eijk R."/>
            <person name="Schleper C."/>
            <person name="Guy L."/>
            <person name="Ettema T.J."/>
        </authorList>
    </citation>
    <scope>NUCLEOTIDE SEQUENCE</scope>
</reference>
<proteinExistence type="inferred from homology"/>
<gene>
    <name evidence="13" type="ORF">LCGC14_0982730</name>
</gene>
<dbReference type="CDD" id="cd00818">
    <property type="entry name" value="IleRS_core"/>
    <property type="match status" value="1"/>
</dbReference>
<dbReference type="Pfam" id="PF00133">
    <property type="entry name" value="tRNA-synt_1"/>
    <property type="match status" value="1"/>
</dbReference>
<dbReference type="Gene3D" id="3.40.50.620">
    <property type="entry name" value="HUPs"/>
    <property type="match status" value="2"/>
</dbReference>
<dbReference type="InterPro" id="IPR010663">
    <property type="entry name" value="Znf_FPG/IleRS"/>
</dbReference>
<dbReference type="InterPro" id="IPR002300">
    <property type="entry name" value="aa-tRNA-synth_Ia"/>
</dbReference>
<evidence type="ECO:0000259" key="10">
    <source>
        <dbReference type="Pfam" id="PF00133"/>
    </source>
</evidence>
<dbReference type="InterPro" id="IPR014729">
    <property type="entry name" value="Rossmann-like_a/b/a_fold"/>
</dbReference>
<evidence type="ECO:0000256" key="8">
    <source>
        <dbReference type="ARBA" id="ARBA00032665"/>
    </source>
</evidence>
<comment type="catalytic activity">
    <reaction evidence="9">
        <text>tRNA(Ile) + L-isoleucine + ATP = L-isoleucyl-tRNA(Ile) + AMP + diphosphate</text>
        <dbReference type="Rhea" id="RHEA:11060"/>
        <dbReference type="Rhea" id="RHEA-COMP:9666"/>
        <dbReference type="Rhea" id="RHEA-COMP:9695"/>
        <dbReference type="ChEBI" id="CHEBI:30616"/>
        <dbReference type="ChEBI" id="CHEBI:33019"/>
        <dbReference type="ChEBI" id="CHEBI:58045"/>
        <dbReference type="ChEBI" id="CHEBI:78442"/>
        <dbReference type="ChEBI" id="CHEBI:78528"/>
        <dbReference type="ChEBI" id="CHEBI:456215"/>
        <dbReference type="EC" id="6.1.1.5"/>
    </reaction>
</comment>
<keyword evidence="5" id="KW-0067">ATP-binding</keyword>
<comment type="caution">
    <text evidence="13">The sequence shown here is derived from an EMBL/GenBank/DDBJ whole genome shotgun (WGS) entry which is preliminary data.</text>
</comment>
<keyword evidence="2" id="KW-0963">Cytoplasm</keyword>
<dbReference type="PROSITE" id="PS00178">
    <property type="entry name" value="AA_TRNA_LIGASE_I"/>
    <property type="match status" value="1"/>
</dbReference>
<dbReference type="InterPro" id="IPR033708">
    <property type="entry name" value="Anticodon_Ile_BEm"/>
</dbReference>
<dbReference type="FunFam" id="1.10.730.20:FF:000001">
    <property type="entry name" value="Isoleucine--tRNA ligase"/>
    <property type="match status" value="1"/>
</dbReference>
<keyword evidence="4" id="KW-0547">Nucleotide-binding</keyword>
<dbReference type="Gene3D" id="1.10.10.830">
    <property type="entry name" value="Ile-tRNA synthetase CP2 domain-like"/>
    <property type="match status" value="1"/>
</dbReference>
<dbReference type="InterPro" id="IPR009080">
    <property type="entry name" value="tRNAsynth_Ia_anticodon-bd"/>
</dbReference>
<dbReference type="GO" id="GO:0004822">
    <property type="term" value="F:isoleucine-tRNA ligase activity"/>
    <property type="evidence" value="ECO:0007669"/>
    <property type="project" value="UniProtKB-EC"/>
</dbReference>
<feature type="domain" description="Aminoacyl-tRNA synthetase class Ia" evidence="10">
    <location>
        <begin position="26"/>
        <end position="637"/>
    </location>
</feature>
<organism evidence="13">
    <name type="scientific">marine sediment metagenome</name>
    <dbReference type="NCBI Taxonomy" id="412755"/>
    <lineage>
        <taxon>unclassified sequences</taxon>
        <taxon>metagenomes</taxon>
        <taxon>ecological metagenomes</taxon>
    </lineage>
</organism>
<dbReference type="InterPro" id="IPR023585">
    <property type="entry name" value="Ile-tRNA-ligase_type1"/>
</dbReference>
<protein>
    <recommendedName>
        <fullName evidence="1">isoleucine--tRNA ligase</fullName>
        <ecNumber evidence="1">6.1.1.5</ecNumber>
    </recommendedName>
    <alternativeName>
        <fullName evidence="8">Isoleucyl-tRNA synthetase</fullName>
    </alternativeName>
</protein>
<evidence type="ECO:0000256" key="6">
    <source>
        <dbReference type="ARBA" id="ARBA00022917"/>
    </source>
</evidence>
<evidence type="ECO:0000256" key="2">
    <source>
        <dbReference type="ARBA" id="ARBA00022490"/>
    </source>
</evidence>
<dbReference type="Gene3D" id="3.90.740.10">
    <property type="entry name" value="Valyl/Leucyl/Isoleucyl-tRNA synthetase, editing domain"/>
    <property type="match status" value="1"/>
</dbReference>
<evidence type="ECO:0000256" key="5">
    <source>
        <dbReference type="ARBA" id="ARBA00022840"/>
    </source>
</evidence>
<dbReference type="SUPFAM" id="SSF50677">
    <property type="entry name" value="ValRS/IleRS/LeuRS editing domain"/>
    <property type="match status" value="1"/>
</dbReference>